<dbReference type="InterPro" id="IPR002110">
    <property type="entry name" value="Ankyrin_rpt"/>
</dbReference>
<organism evidence="5 6">
    <name type="scientific">Triparma laevis f. longispina</name>
    <dbReference type="NCBI Taxonomy" id="1714387"/>
    <lineage>
        <taxon>Eukaryota</taxon>
        <taxon>Sar</taxon>
        <taxon>Stramenopiles</taxon>
        <taxon>Ochrophyta</taxon>
        <taxon>Bolidophyceae</taxon>
        <taxon>Parmales</taxon>
        <taxon>Triparmaceae</taxon>
        <taxon>Triparma</taxon>
    </lineage>
</organism>
<dbReference type="InterPro" id="IPR000008">
    <property type="entry name" value="C2_dom"/>
</dbReference>
<evidence type="ECO:0000256" key="3">
    <source>
        <dbReference type="PROSITE-ProRule" id="PRU00023"/>
    </source>
</evidence>
<dbReference type="CDD" id="cd00030">
    <property type="entry name" value="C2"/>
    <property type="match status" value="5"/>
</dbReference>
<feature type="domain" description="C2" evidence="4">
    <location>
        <begin position="316"/>
        <end position="467"/>
    </location>
</feature>
<evidence type="ECO:0000313" key="5">
    <source>
        <dbReference type="EMBL" id="GMH66624.1"/>
    </source>
</evidence>
<dbReference type="Proteomes" id="UP001165122">
    <property type="component" value="Unassembled WGS sequence"/>
</dbReference>
<dbReference type="Gene3D" id="2.60.40.150">
    <property type="entry name" value="C2 domain"/>
    <property type="match status" value="5"/>
</dbReference>
<dbReference type="InterPro" id="IPR036770">
    <property type="entry name" value="Ankyrin_rpt-contain_sf"/>
</dbReference>
<dbReference type="PROSITE" id="PS50004">
    <property type="entry name" value="C2"/>
    <property type="match status" value="5"/>
</dbReference>
<dbReference type="OrthoDB" id="419768at2759"/>
<dbReference type="Gene3D" id="1.25.40.20">
    <property type="entry name" value="Ankyrin repeat-containing domain"/>
    <property type="match status" value="1"/>
</dbReference>
<dbReference type="PANTHER" id="PTHR45911">
    <property type="entry name" value="C2 DOMAIN-CONTAINING PROTEIN"/>
    <property type="match status" value="1"/>
</dbReference>
<feature type="domain" description="C2" evidence="4">
    <location>
        <begin position="10"/>
        <end position="141"/>
    </location>
</feature>
<evidence type="ECO:0000313" key="6">
    <source>
        <dbReference type="Proteomes" id="UP001165122"/>
    </source>
</evidence>
<proteinExistence type="predicted"/>
<evidence type="ECO:0000259" key="4">
    <source>
        <dbReference type="PROSITE" id="PS50004"/>
    </source>
</evidence>
<dbReference type="EMBL" id="BRXW01000562">
    <property type="protein sequence ID" value="GMH66624.1"/>
    <property type="molecule type" value="Genomic_DNA"/>
</dbReference>
<feature type="domain" description="C2" evidence="4">
    <location>
        <begin position="642"/>
        <end position="781"/>
    </location>
</feature>
<dbReference type="PANTHER" id="PTHR45911:SF4">
    <property type="entry name" value="MULTIPLE C2 AND TRANSMEMBRANE DOMAIN-CONTAINING PROTEIN"/>
    <property type="match status" value="1"/>
</dbReference>
<keyword evidence="6" id="KW-1185">Reference proteome</keyword>
<dbReference type="Pfam" id="PF12796">
    <property type="entry name" value="Ank_2"/>
    <property type="match status" value="1"/>
</dbReference>
<dbReference type="SUPFAM" id="SSF49562">
    <property type="entry name" value="C2 domain (Calcium/lipid-binding domain, CaLB)"/>
    <property type="match status" value="5"/>
</dbReference>
<evidence type="ECO:0000256" key="1">
    <source>
        <dbReference type="ARBA" id="ARBA00022723"/>
    </source>
</evidence>
<reference evidence="6" key="1">
    <citation type="journal article" date="2023" name="Commun. Biol.">
        <title>Genome analysis of Parmales, the sister group of diatoms, reveals the evolutionary specialization of diatoms from phago-mixotrophs to photoautotrophs.</title>
        <authorList>
            <person name="Ban H."/>
            <person name="Sato S."/>
            <person name="Yoshikawa S."/>
            <person name="Yamada K."/>
            <person name="Nakamura Y."/>
            <person name="Ichinomiya M."/>
            <person name="Sato N."/>
            <person name="Blanc-Mathieu R."/>
            <person name="Endo H."/>
            <person name="Kuwata A."/>
            <person name="Ogata H."/>
        </authorList>
    </citation>
    <scope>NUCLEOTIDE SEQUENCE [LARGE SCALE GENOMIC DNA]</scope>
    <source>
        <strain evidence="6">NIES 3700</strain>
    </source>
</reference>
<keyword evidence="2" id="KW-0106">Calcium</keyword>
<feature type="domain" description="C2" evidence="4">
    <location>
        <begin position="165"/>
        <end position="294"/>
    </location>
</feature>
<keyword evidence="1" id="KW-0479">Metal-binding</keyword>
<accession>A0A9W7ADY5</accession>
<dbReference type="SMART" id="SM00239">
    <property type="entry name" value="C2"/>
    <property type="match status" value="5"/>
</dbReference>
<feature type="domain" description="C2" evidence="4">
    <location>
        <begin position="490"/>
        <end position="625"/>
    </location>
</feature>
<dbReference type="Pfam" id="PF00168">
    <property type="entry name" value="C2"/>
    <property type="match status" value="5"/>
</dbReference>
<dbReference type="GO" id="GO:0016020">
    <property type="term" value="C:membrane"/>
    <property type="evidence" value="ECO:0007669"/>
    <property type="project" value="TreeGrafter"/>
</dbReference>
<sequence>MGKSKKEFVPRGAADAKAEDLKDKFYGATVNLTIKEAAGLIAMDSSFFNKKGRSDPYVKVTAEYEKGNNKKDDELAKTTTKKKTLSPLWDESFTIQLSEFHTPKLSFRLYDYDVGSSNDEMGILSIDLKKLAPNKINEKWHNVMPSPGCRNASGSLEISLSYMMKAAPSSVAQSKEMPDFLGGKVELHIIECKGLKAMDSSMFSKKGSSDPYVKMYIRDLVTTKLAAVEKTRILKKNLNPHFNSKHTFLMPKTSSSILHLQIYDHDMMSGDDPMGCAKLPLEKFLKRADYGDPLAFSIEPMEGCEDPTGTITCNLTFAPNLPDPHANKPFSGGLLLGVINRADNLLAVDSSMLSKVRRRAEGAEGAGHSNILLFQASSDPYVKVSTDNISSDGKHKIVDVHKTAHKSGNLSPKYEELFCKDLSPFDSPSIEFSVWDNDRMSNDDPLGHVTVNVFDLIVLRDDKPVRYDKDDIPYVVKSYDILPVAGCVKAKGTLTLSLIFYPLFNTPQGFFGGNCEIKIIQASNLVAMDKSLFAKSATSSDPYISVCCPEGDRFKDNIVAKTKTVKKTLNPYFEQTFKFILSDNHYPYLNLKVYDWDAASGDDIIGKAVINLYNFDSFGEEVWVNVQPTDGCIEGQGQVKVMLNFERVSTPREEEFYGGMLIATVKEGKNLLAMDKSVFSTANSDPFVKLQGYKKGKGWAILSKGKNKSKLETYDKTKVVKKSLNPVWNHRLKAALTPQHLPVVLFSVFDHDDMSGDDPMGVVKINLNDYKDQEDKIEKWFNIMGCKGCPEPTGEVLLSFHWAPELSPEEKARRAEEARRKLYEKQKAPDREFTIDEMMEQAEVRVKELSGLREGQYFEDNHQGMKPIIFARSELDKVIEIHGDVLHEVQSRLQQERMSMDAETQEKNYFLDGVVDTSAPALGEGLAGLFGGGKKKAGGFAALMGGGGAKPAAAPATAKNPFGAAPNPLAALVPKKAGLATSPIAKRGSKISDASAAAFKGKHFDATKFKGAGIVRVAAGEKPKTPMVSVTRFVTSKSRDAVFNDPKQQYEKMIKGMEMRFKKKGKHMSNMREVEKVIPRNANHALNILNAAARDEPVKYLSEDLDAAALRVNNDANVYGNHFSKFKPMYAHPLPTSRPRYDAERMMKKLNNMPRQERVAAATSWGLAWCIEELYMQGCPVSQKNATGFTPLHVACRFDFIDCVTVLMNIGLEPTAGIDVNDETMNFLTPLEVAISSNSAKCAAYLASKGGLRRIERPIEGYRSILDVDHVTKFPWLPKMGQQPDDFYLKRVNRAVDDQARNLGMSVEMMNGNV</sequence>
<gene>
    <name evidence="5" type="ORF">TrLO_g6671</name>
</gene>
<keyword evidence="3" id="KW-0040">ANK repeat</keyword>
<protein>
    <recommendedName>
        <fullName evidence="4">C2 domain-containing protein</fullName>
    </recommendedName>
</protein>
<feature type="repeat" description="ANK" evidence="3">
    <location>
        <begin position="1187"/>
        <end position="1219"/>
    </location>
</feature>
<dbReference type="InterPro" id="IPR035892">
    <property type="entry name" value="C2_domain_sf"/>
</dbReference>
<dbReference type="GO" id="GO:0005509">
    <property type="term" value="F:calcium ion binding"/>
    <property type="evidence" value="ECO:0007669"/>
    <property type="project" value="TreeGrafter"/>
</dbReference>
<dbReference type="PROSITE" id="PS50088">
    <property type="entry name" value="ANK_REPEAT"/>
    <property type="match status" value="1"/>
</dbReference>
<dbReference type="SMART" id="SM00248">
    <property type="entry name" value="ANK"/>
    <property type="match status" value="2"/>
</dbReference>
<dbReference type="SUPFAM" id="SSF48403">
    <property type="entry name" value="Ankyrin repeat"/>
    <property type="match status" value="1"/>
</dbReference>
<comment type="caution">
    <text evidence="5">The sequence shown here is derived from an EMBL/GenBank/DDBJ whole genome shotgun (WGS) entry which is preliminary data.</text>
</comment>
<evidence type="ECO:0000256" key="2">
    <source>
        <dbReference type="ARBA" id="ARBA00022837"/>
    </source>
</evidence>
<name>A0A9W7ADY5_9STRA</name>